<dbReference type="EMBL" id="JBIMSO010000024">
    <property type="protein sequence ID" value="MFH5207572.1"/>
    <property type="molecule type" value="Genomic_DNA"/>
</dbReference>
<dbReference type="GO" id="GO:0008233">
    <property type="term" value="F:peptidase activity"/>
    <property type="evidence" value="ECO:0007669"/>
    <property type="project" value="UniProtKB-KW"/>
</dbReference>
<accession>A0ABW7JHZ6</accession>
<reference evidence="1 2" key="1">
    <citation type="submission" date="2024-10" db="EMBL/GenBank/DDBJ databases">
        <authorList>
            <person name="Riesco R."/>
        </authorList>
    </citation>
    <scope>NUCLEOTIDE SEQUENCE [LARGE SCALE GENOMIC DNA]</scope>
    <source>
        <strain evidence="1 2">NCIMB 15449</strain>
    </source>
</reference>
<dbReference type="Pfam" id="PF10123">
    <property type="entry name" value="Mu-like_Pro"/>
    <property type="match status" value="1"/>
</dbReference>
<keyword evidence="1" id="KW-0645">Protease</keyword>
<organism evidence="1 2">
    <name type="scientific">Antrihabitans spumae</name>
    <dbReference type="NCBI Taxonomy" id="3373370"/>
    <lineage>
        <taxon>Bacteria</taxon>
        <taxon>Bacillati</taxon>
        <taxon>Actinomycetota</taxon>
        <taxon>Actinomycetes</taxon>
        <taxon>Mycobacteriales</taxon>
        <taxon>Nocardiaceae</taxon>
        <taxon>Antrihabitans</taxon>
    </lineage>
</organism>
<dbReference type="GO" id="GO:0006508">
    <property type="term" value="P:proteolysis"/>
    <property type="evidence" value="ECO:0007669"/>
    <property type="project" value="UniProtKB-KW"/>
</dbReference>
<evidence type="ECO:0000313" key="1">
    <source>
        <dbReference type="EMBL" id="MFH5207572.1"/>
    </source>
</evidence>
<protein>
    <submittedName>
        <fullName evidence="1">Phage protease</fullName>
    </submittedName>
</protein>
<sequence>MAETFVAEKLWKSLTEALGLPEDADAETVVAAVEDLVTTPDLDPAKAATVAAAAGLTMVDPHSLAALQRDAKRGRELTVAAARREVESDVEKALRRGAITPARRDHWVTLCAADPHMRTVLAGMPDEMAVPISETGHGQDGDGVVEKAQWFR</sequence>
<name>A0ABW7JHZ6_9NOCA</name>
<proteinExistence type="predicted"/>
<dbReference type="InterPro" id="IPR012106">
    <property type="entry name" value="Phage_Mu_Gp1"/>
</dbReference>
<dbReference type="RefSeq" id="WP_395112975.1">
    <property type="nucleotide sequence ID" value="NZ_JBIMSO010000024.1"/>
</dbReference>
<gene>
    <name evidence="1" type="ORF">ACHIPZ_04980</name>
</gene>
<evidence type="ECO:0000313" key="2">
    <source>
        <dbReference type="Proteomes" id="UP001609175"/>
    </source>
</evidence>
<dbReference type="Proteomes" id="UP001609175">
    <property type="component" value="Unassembled WGS sequence"/>
</dbReference>
<keyword evidence="1" id="KW-0378">Hydrolase</keyword>
<comment type="caution">
    <text evidence="1">The sequence shown here is derived from an EMBL/GenBank/DDBJ whole genome shotgun (WGS) entry which is preliminary data.</text>
</comment>